<dbReference type="Proteomes" id="UP000218418">
    <property type="component" value="Chromosome"/>
</dbReference>
<dbReference type="OrthoDB" id="9786503at2"/>
<sequence length="69" mass="7659">MHGKRLGVIATSEASLHQAMILRDWGDDIVVFTNNLIPTWAISDGVTAGIFTHQSLLRPQNPYSDKHSE</sequence>
<organism evidence="1 2">
    <name type="scientific">Calothrix parasitica NIES-267</name>
    <dbReference type="NCBI Taxonomy" id="1973488"/>
    <lineage>
        <taxon>Bacteria</taxon>
        <taxon>Bacillati</taxon>
        <taxon>Cyanobacteriota</taxon>
        <taxon>Cyanophyceae</taxon>
        <taxon>Nostocales</taxon>
        <taxon>Calotrichaceae</taxon>
        <taxon>Calothrix</taxon>
    </lineage>
</organism>
<reference evidence="1 2" key="1">
    <citation type="submission" date="2017-06" db="EMBL/GenBank/DDBJ databases">
        <title>Genome sequencing of cyanobaciteial culture collection at National Institute for Environmental Studies (NIES).</title>
        <authorList>
            <person name="Hirose Y."/>
            <person name="Shimura Y."/>
            <person name="Fujisawa T."/>
            <person name="Nakamura Y."/>
            <person name="Kawachi M."/>
        </authorList>
    </citation>
    <scope>NUCLEOTIDE SEQUENCE [LARGE SCALE GENOMIC DNA]</scope>
    <source>
        <strain evidence="1 2">NIES-267</strain>
    </source>
</reference>
<evidence type="ECO:0000313" key="1">
    <source>
        <dbReference type="EMBL" id="BAY84239.1"/>
    </source>
</evidence>
<dbReference type="EMBL" id="AP018227">
    <property type="protein sequence ID" value="BAY84239.1"/>
    <property type="molecule type" value="Genomic_DNA"/>
</dbReference>
<name>A0A1Z4LSL8_9CYAN</name>
<proteinExistence type="predicted"/>
<gene>
    <name evidence="1" type="ORF">NIES267_37350</name>
</gene>
<dbReference type="AlphaFoldDB" id="A0A1Z4LSL8"/>
<accession>A0A1Z4LSL8</accession>
<protein>
    <submittedName>
        <fullName evidence="1">Uncharacterized protein</fullName>
    </submittedName>
</protein>
<evidence type="ECO:0000313" key="2">
    <source>
        <dbReference type="Proteomes" id="UP000218418"/>
    </source>
</evidence>
<keyword evidence="2" id="KW-1185">Reference proteome</keyword>